<keyword evidence="2" id="KW-0732">Signal</keyword>
<name>A0A1L9SV53_9EURO</name>
<dbReference type="GeneID" id="34608085"/>
<dbReference type="VEuPathDB" id="FungiDB:ASPZODRAFT_126974"/>
<accession>A0A1L9SV53</accession>
<protein>
    <submittedName>
        <fullName evidence="3">Uncharacterized protein</fullName>
    </submittedName>
</protein>
<dbReference type="AlphaFoldDB" id="A0A1L9SV53"/>
<evidence type="ECO:0000313" key="4">
    <source>
        <dbReference type="Proteomes" id="UP000184188"/>
    </source>
</evidence>
<proteinExistence type="predicted"/>
<feature type="compositionally biased region" description="Basic and acidic residues" evidence="1">
    <location>
        <begin position="90"/>
        <end position="101"/>
    </location>
</feature>
<organism evidence="3 4">
    <name type="scientific">Penicilliopsis zonata CBS 506.65</name>
    <dbReference type="NCBI Taxonomy" id="1073090"/>
    <lineage>
        <taxon>Eukaryota</taxon>
        <taxon>Fungi</taxon>
        <taxon>Dikarya</taxon>
        <taxon>Ascomycota</taxon>
        <taxon>Pezizomycotina</taxon>
        <taxon>Eurotiomycetes</taxon>
        <taxon>Eurotiomycetidae</taxon>
        <taxon>Eurotiales</taxon>
        <taxon>Aspergillaceae</taxon>
        <taxon>Penicilliopsis</taxon>
    </lineage>
</organism>
<sequence>MAVTLSLAQLALAMAIVKSKPGNLDIQDYAKDFRRYITPLEDKLQQETRDRYLDGAAFWQQAYEKSEAEQSKLFDRVYELEQSNFALREKLGTKAEGEQDPKKRKAAGHRDDNPNRKQAKTHINPKQQGLCSLSSLLEDFEYLEEKNASFMRQFYSLQQVLQKRSTCYNIVLASSRLSRIATRDLSYWLSHEVRINIQSKATSTLQSKEPDFISILGCVGYACQLIYQALSKLSGMNNGFRDVGHIIYQQVCLFEAAMKVLQKQCKMTALEKKKNDPQMPRKQTKLQRARTTRTRPSTSSEHTKDEIAAETSRLLGGMVLSLNLSIKSHNELLEGFLYILITRVGQLLSLFVFRDLQLQPNLQASQRQLPLPHGLLETDLDEASFNGAQNESRLLVWLLERALAFLDTNSPKHTRSTKQRTPLSKVKDRLCATLMGAVFGSKDPNFEKSLLHPQVPDNTELNRLISVQVTEDNVPKWFTQEVWRLVGWEALMEKPAK</sequence>
<feature type="compositionally biased region" description="Basic residues" evidence="1">
    <location>
        <begin position="282"/>
        <end position="293"/>
    </location>
</feature>
<evidence type="ECO:0000256" key="2">
    <source>
        <dbReference type="SAM" id="SignalP"/>
    </source>
</evidence>
<feature type="chain" id="PRO_5009887573" evidence="2">
    <location>
        <begin position="20"/>
        <end position="497"/>
    </location>
</feature>
<feature type="signal peptide" evidence="2">
    <location>
        <begin position="1"/>
        <end position="19"/>
    </location>
</feature>
<dbReference type="EMBL" id="KV878336">
    <property type="protein sequence ID" value="OJJ50991.1"/>
    <property type="molecule type" value="Genomic_DNA"/>
</dbReference>
<feature type="region of interest" description="Disordered" evidence="1">
    <location>
        <begin position="271"/>
        <end position="306"/>
    </location>
</feature>
<dbReference type="Proteomes" id="UP000184188">
    <property type="component" value="Unassembled WGS sequence"/>
</dbReference>
<evidence type="ECO:0000256" key="1">
    <source>
        <dbReference type="SAM" id="MobiDB-lite"/>
    </source>
</evidence>
<evidence type="ECO:0000313" key="3">
    <source>
        <dbReference type="EMBL" id="OJJ50991.1"/>
    </source>
</evidence>
<gene>
    <name evidence="3" type="ORF">ASPZODRAFT_126974</name>
</gene>
<keyword evidence="4" id="KW-1185">Reference proteome</keyword>
<reference evidence="4" key="1">
    <citation type="journal article" date="2017" name="Genome Biol.">
        <title>Comparative genomics reveals high biological diversity and specific adaptations in the industrially and medically important fungal genus Aspergillus.</title>
        <authorList>
            <person name="de Vries R.P."/>
            <person name="Riley R."/>
            <person name="Wiebenga A."/>
            <person name="Aguilar-Osorio G."/>
            <person name="Amillis S."/>
            <person name="Uchima C.A."/>
            <person name="Anderluh G."/>
            <person name="Asadollahi M."/>
            <person name="Askin M."/>
            <person name="Barry K."/>
            <person name="Battaglia E."/>
            <person name="Bayram O."/>
            <person name="Benocci T."/>
            <person name="Braus-Stromeyer S.A."/>
            <person name="Caldana C."/>
            <person name="Canovas D."/>
            <person name="Cerqueira G.C."/>
            <person name="Chen F."/>
            <person name="Chen W."/>
            <person name="Choi C."/>
            <person name="Clum A."/>
            <person name="Dos Santos R.A."/>
            <person name="Damasio A.R."/>
            <person name="Diallinas G."/>
            <person name="Emri T."/>
            <person name="Fekete E."/>
            <person name="Flipphi M."/>
            <person name="Freyberg S."/>
            <person name="Gallo A."/>
            <person name="Gournas C."/>
            <person name="Habgood R."/>
            <person name="Hainaut M."/>
            <person name="Harispe M.L."/>
            <person name="Henrissat B."/>
            <person name="Hilden K.S."/>
            <person name="Hope R."/>
            <person name="Hossain A."/>
            <person name="Karabika E."/>
            <person name="Karaffa L."/>
            <person name="Karanyi Z."/>
            <person name="Krasevec N."/>
            <person name="Kuo A."/>
            <person name="Kusch H."/>
            <person name="LaButti K."/>
            <person name="Lagendijk E.L."/>
            <person name="Lapidus A."/>
            <person name="Levasseur A."/>
            <person name="Lindquist E."/>
            <person name="Lipzen A."/>
            <person name="Logrieco A.F."/>
            <person name="MacCabe A."/>
            <person name="Maekelae M.R."/>
            <person name="Malavazi I."/>
            <person name="Melin P."/>
            <person name="Meyer V."/>
            <person name="Mielnichuk N."/>
            <person name="Miskei M."/>
            <person name="Molnar A.P."/>
            <person name="Mule G."/>
            <person name="Ngan C.Y."/>
            <person name="Orejas M."/>
            <person name="Orosz E."/>
            <person name="Ouedraogo J.P."/>
            <person name="Overkamp K.M."/>
            <person name="Park H.-S."/>
            <person name="Perrone G."/>
            <person name="Piumi F."/>
            <person name="Punt P.J."/>
            <person name="Ram A.F."/>
            <person name="Ramon A."/>
            <person name="Rauscher S."/>
            <person name="Record E."/>
            <person name="Riano-Pachon D.M."/>
            <person name="Robert V."/>
            <person name="Roehrig J."/>
            <person name="Ruller R."/>
            <person name="Salamov A."/>
            <person name="Salih N.S."/>
            <person name="Samson R.A."/>
            <person name="Sandor E."/>
            <person name="Sanguinetti M."/>
            <person name="Schuetze T."/>
            <person name="Sepcic K."/>
            <person name="Shelest E."/>
            <person name="Sherlock G."/>
            <person name="Sophianopoulou V."/>
            <person name="Squina F.M."/>
            <person name="Sun H."/>
            <person name="Susca A."/>
            <person name="Todd R.B."/>
            <person name="Tsang A."/>
            <person name="Unkles S.E."/>
            <person name="van de Wiele N."/>
            <person name="van Rossen-Uffink D."/>
            <person name="Oliveira J.V."/>
            <person name="Vesth T.C."/>
            <person name="Visser J."/>
            <person name="Yu J.-H."/>
            <person name="Zhou M."/>
            <person name="Andersen M.R."/>
            <person name="Archer D.B."/>
            <person name="Baker S.E."/>
            <person name="Benoit I."/>
            <person name="Brakhage A.A."/>
            <person name="Braus G.H."/>
            <person name="Fischer R."/>
            <person name="Frisvad J.C."/>
            <person name="Goldman G.H."/>
            <person name="Houbraken J."/>
            <person name="Oakley B."/>
            <person name="Pocsi I."/>
            <person name="Scazzocchio C."/>
            <person name="Seiboth B."/>
            <person name="vanKuyk P.A."/>
            <person name="Wortman J."/>
            <person name="Dyer P.S."/>
            <person name="Grigoriev I.V."/>
        </authorList>
    </citation>
    <scope>NUCLEOTIDE SEQUENCE [LARGE SCALE GENOMIC DNA]</scope>
    <source>
        <strain evidence="4">CBS 506.65</strain>
    </source>
</reference>
<dbReference type="OrthoDB" id="202825at2759"/>
<feature type="region of interest" description="Disordered" evidence="1">
    <location>
        <begin position="90"/>
        <end position="124"/>
    </location>
</feature>
<dbReference type="RefSeq" id="XP_022585501.1">
    <property type="nucleotide sequence ID" value="XM_022721620.1"/>
</dbReference>